<keyword evidence="2" id="KW-1185">Reference proteome</keyword>
<sequence length="161" mass="17884">MSTAGDSPSTGDPLKPVYDVPFVNGWHITKFEGSRVRIPCTLETKDPVCARVRTTDGRHVRIFTLTAFRRDSNKDKIVMQEWPSRFALVEGVVYDEGDVVVALSIKPLGVTDGGLINDLIDWAHGRDWLHNDGRPTSNNPFSDPSSSKTELITKVIRAFST</sequence>
<gene>
    <name evidence="1" type="ORF">NP233_g12252</name>
</gene>
<protein>
    <submittedName>
        <fullName evidence="1">Uncharacterized protein</fullName>
    </submittedName>
</protein>
<accession>A0AAD5YQ60</accession>
<name>A0AAD5YQ60_9AGAR</name>
<dbReference type="Gene3D" id="2.40.50.140">
    <property type="entry name" value="Nucleic acid-binding proteins"/>
    <property type="match status" value="1"/>
</dbReference>
<comment type="caution">
    <text evidence="1">The sequence shown here is derived from an EMBL/GenBank/DDBJ whole genome shotgun (WGS) entry which is preliminary data.</text>
</comment>
<dbReference type="InterPro" id="IPR012340">
    <property type="entry name" value="NA-bd_OB-fold"/>
</dbReference>
<dbReference type="AlphaFoldDB" id="A0AAD5YQ60"/>
<organism evidence="1 2">
    <name type="scientific">Leucocoprinus birnbaumii</name>
    <dbReference type="NCBI Taxonomy" id="56174"/>
    <lineage>
        <taxon>Eukaryota</taxon>
        <taxon>Fungi</taxon>
        <taxon>Dikarya</taxon>
        <taxon>Basidiomycota</taxon>
        <taxon>Agaricomycotina</taxon>
        <taxon>Agaricomycetes</taxon>
        <taxon>Agaricomycetidae</taxon>
        <taxon>Agaricales</taxon>
        <taxon>Agaricineae</taxon>
        <taxon>Agaricaceae</taxon>
        <taxon>Leucocoprinus</taxon>
    </lineage>
</organism>
<reference evidence="1" key="1">
    <citation type="submission" date="2022-07" db="EMBL/GenBank/DDBJ databases">
        <title>Genome Sequence of Leucocoprinus birnbaumii.</title>
        <authorList>
            <person name="Buettner E."/>
        </authorList>
    </citation>
    <scope>NUCLEOTIDE SEQUENCE</scope>
    <source>
        <strain evidence="1">VT141</strain>
    </source>
</reference>
<dbReference type="Proteomes" id="UP001213000">
    <property type="component" value="Unassembled WGS sequence"/>
</dbReference>
<evidence type="ECO:0000313" key="2">
    <source>
        <dbReference type="Proteomes" id="UP001213000"/>
    </source>
</evidence>
<dbReference type="EMBL" id="JANIEX010001701">
    <property type="protein sequence ID" value="KAJ3555254.1"/>
    <property type="molecule type" value="Genomic_DNA"/>
</dbReference>
<proteinExistence type="predicted"/>
<evidence type="ECO:0000313" key="1">
    <source>
        <dbReference type="EMBL" id="KAJ3555254.1"/>
    </source>
</evidence>